<dbReference type="InterPro" id="IPR051313">
    <property type="entry name" value="Bact_iron-sidero_bind"/>
</dbReference>
<gene>
    <name evidence="8" type="ORF">HX829_08720</name>
</gene>
<dbReference type="PRINTS" id="PR01715">
    <property type="entry name" value="FERRIBNDNGPP"/>
</dbReference>
<keyword evidence="5 6" id="KW-0732">Signal</keyword>
<evidence type="ECO:0000256" key="6">
    <source>
        <dbReference type="SAM" id="SignalP"/>
    </source>
</evidence>
<name>A0A7Y7WBZ2_9PSED</name>
<evidence type="ECO:0000313" key="9">
    <source>
        <dbReference type="Proteomes" id="UP000582981"/>
    </source>
</evidence>
<accession>A0A7Y7WBZ2</accession>
<evidence type="ECO:0000256" key="3">
    <source>
        <dbReference type="ARBA" id="ARBA00022448"/>
    </source>
</evidence>
<evidence type="ECO:0000259" key="7">
    <source>
        <dbReference type="PROSITE" id="PS50983"/>
    </source>
</evidence>
<dbReference type="InterPro" id="IPR006311">
    <property type="entry name" value="TAT_signal"/>
</dbReference>
<organism evidence="8 9">
    <name type="scientific">Pseudomonas gingeri</name>
    <dbReference type="NCBI Taxonomy" id="117681"/>
    <lineage>
        <taxon>Bacteria</taxon>
        <taxon>Pseudomonadati</taxon>
        <taxon>Pseudomonadota</taxon>
        <taxon>Gammaproteobacteria</taxon>
        <taxon>Pseudomonadales</taxon>
        <taxon>Pseudomonadaceae</taxon>
        <taxon>Pseudomonas</taxon>
    </lineage>
</organism>
<keyword evidence="4" id="KW-0408">Iron</keyword>
<evidence type="ECO:0000256" key="5">
    <source>
        <dbReference type="ARBA" id="ARBA00022729"/>
    </source>
</evidence>
<dbReference type="PANTHER" id="PTHR30532">
    <property type="entry name" value="IRON III DICITRATE-BINDING PERIPLASMIC PROTEIN"/>
    <property type="match status" value="1"/>
</dbReference>
<dbReference type="InterPro" id="IPR002491">
    <property type="entry name" value="ABC_transptr_periplasmic_BD"/>
</dbReference>
<dbReference type="RefSeq" id="WP_177143845.1">
    <property type="nucleotide sequence ID" value="NZ_JACAPU010000011.1"/>
</dbReference>
<keyword evidence="4" id="KW-0410">Iron transport</keyword>
<dbReference type="GO" id="GO:0030288">
    <property type="term" value="C:outer membrane-bounded periplasmic space"/>
    <property type="evidence" value="ECO:0007669"/>
    <property type="project" value="TreeGrafter"/>
</dbReference>
<dbReference type="SUPFAM" id="SSF53807">
    <property type="entry name" value="Helical backbone' metal receptor"/>
    <property type="match status" value="1"/>
</dbReference>
<sequence>MSRLFSRRRILQLMASAPPAFWMAASWASPAAPSRIVSMSWELTETLLALGHSPVAMSLPEWYTKTIVEPPLPEGVIDIGLLYQPNFEVLQQLAPDLLILTPGHASLQPLLARLAPTVTLGAYMGAEQPYPALQEDTRQMARVLDCPERAQALITATEQCFAAVREHLSAQPGLATAPTFVADAIDEHHLRVYGAGSLFDAVLQKIGVNNATHPVDGAAGQWVTNSAGSALVPLQRIAQVPGANLLLMGPVAPSVRAALQRSPVWQAMPCVRERRVALLPVIAPYGGLSSMQRFARAVETALFQTAQREPGIV</sequence>
<evidence type="ECO:0000313" key="8">
    <source>
        <dbReference type="EMBL" id="NWB46577.1"/>
    </source>
</evidence>
<dbReference type="CDD" id="cd01146">
    <property type="entry name" value="FhuD"/>
    <property type="match status" value="1"/>
</dbReference>
<feature type="chain" id="PRO_5031348874" evidence="6">
    <location>
        <begin position="25"/>
        <end position="313"/>
    </location>
</feature>
<protein>
    <submittedName>
        <fullName evidence="8">ABC transporter substrate-binding protein</fullName>
    </submittedName>
</protein>
<feature type="domain" description="Fe/B12 periplasmic-binding" evidence="7">
    <location>
        <begin position="35"/>
        <end position="306"/>
    </location>
</feature>
<dbReference type="PROSITE" id="PS50983">
    <property type="entry name" value="FE_B12_PBP"/>
    <property type="match status" value="1"/>
</dbReference>
<feature type="signal peptide" evidence="6">
    <location>
        <begin position="1"/>
        <end position="24"/>
    </location>
</feature>
<dbReference type="PROSITE" id="PS51318">
    <property type="entry name" value="TAT"/>
    <property type="match status" value="1"/>
</dbReference>
<evidence type="ECO:0000256" key="4">
    <source>
        <dbReference type="ARBA" id="ARBA00022496"/>
    </source>
</evidence>
<keyword evidence="4" id="KW-0406">Ion transport</keyword>
<evidence type="ECO:0000256" key="2">
    <source>
        <dbReference type="ARBA" id="ARBA00008814"/>
    </source>
</evidence>
<dbReference type="Gene3D" id="3.40.50.1980">
    <property type="entry name" value="Nitrogenase molybdenum iron protein domain"/>
    <property type="match status" value="2"/>
</dbReference>
<reference evidence="8 9" key="1">
    <citation type="submission" date="2020-04" db="EMBL/GenBank/DDBJ databases">
        <title>Molecular characterization of pseudomonads from Agaricus bisporus reveal novel blotch 2 pathogens in Western Europe.</title>
        <authorList>
            <person name="Taparia T."/>
            <person name="Krijger M."/>
            <person name="Haynes E."/>
            <person name="Elpinstone J.G."/>
            <person name="Noble R."/>
            <person name="Van Der Wolf J."/>
        </authorList>
    </citation>
    <scope>NUCLEOTIDE SEQUENCE [LARGE SCALE GENOMIC DNA]</scope>
    <source>
        <strain evidence="8 9">F1001</strain>
    </source>
</reference>
<keyword evidence="3" id="KW-0813">Transport</keyword>
<dbReference type="Proteomes" id="UP000582981">
    <property type="component" value="Unassembled WGS sequence"/>
</dbReference>
<comment type="subcellular location">
    <subcellularLocation>
        <location evidence="1">Cell envelope</location>
    </subcellularLocation>
</comment>
<proteinExistence type="inferred from homology"/>
<dbReference type="Pfam" id="PF01497">
    <property type="entry name" value="Peripla_BP_2"/>
    <property type="match status" value="1"/>
</dbReference>
<comment type="caution">
    <text evidence="8">The sequence shown here is derived from an EMBL/GenBank/DDBJ whole genome shotgun (WGS) entry which is preliminary data.</text>
</comment>
<evidence type="ECO:0000256" key="1">
    <source>
        <dbReference type="ARBA" id="ARBA00004196"/>
    </source>
</evidence>
<dbReference type="GO" id="GO:1901678">
    <property type="term" value="P:iron coordination entity transport"/>
    <property type="evidence" value="ECO:0007669"/>
    <property type="project" value="UniProtKB-ARBA"/>
</dbReference>
<dbReference type="PANTHER" id="PTHR30532:SF1">
    <property type="entry name" value="IRON(3+)-HYDROXAMATE-BINDING PROTEIN FHUD"/>
    <property type="match status" value="1"/>
</dbReference>
<dbReference type="AlphaFoldDB" id="A0A7Y7WBZ2"/>
<dbReference type="EMBL" id="JACAPU010000011">
    <property type="protein sequence ID" value="NWB46577.1"/>
    <property type="molecule type" value="Genomic_DNA"/>
</dbReference>
<comment type="similarity">
    <text evidence="2">Belongs to the bacterial solute-binding protein 8 family.</text>
</comment>